<feature type="compositionally biased region" description="Polar residues" evidence="1">
    <location>
        <begin position="216"/>
        <end position="225"/>
    </location>
</feature>
<gene>
    <name evidence="2" type="ORF">SAMEA2259716_02589</name>
</gene>
<sequence length="304" mass="32824">MCPVCSGSQGRQAISRPHCAWRCGAGRDYRSPSASPAPSSWPKSPAARASRTGCWWWSRTRSCRFCARCRCRRCGESDRSPPRNCGCMASAPSRTWPIWASPPWRRWSDAPWGINCIVWQTISIHDGWTVDGVGARSVRSARLAAGHERTARSTPSQRNSWSGLPAACAAPAAAAAPWCYDCVSATTPAPPARAPCRDPPRPPNASCRWPASLSKTLARSSKNGASPSSDSPYPTSTLVVQHSWSCPSRMRRKTPWHSTAPLMGCATGSEPGRSPAPTCCTEAVGRNGHPDLRRPLTRPGRPGP</sequence>
<feature type="region of interest" description="Disordered" evidence="1">
    <location>
        <begin position="216"/>
        <end position="236"/>
    </location>
</feature>
<feature type="region of interest" description="Disordered" evidence="1">
    <location>
        <begin position="143"/>
        <end position="162"/>
    </location>
</feature>
<feature type="region of interest" description="Disordered" evidence="1">
    <location>
        <begin position="267"/>
        <end position="304"/>
    </location>
</feature>
<reference evidence="2 3" key="1">
    <citation type="submission" date="2016-11" db="EMBL/GenBank/DDBJ databases">
        <authorList>
            <consortium name="Pathogen Informatics"/>
        </authorList>
    </citation>
    <scope>NUCLEOTIDE SEQUENCE [LARGE SCALE GENOMIC DNA]</scope>
    <source>
        <strain evidence="2 3">911</strain>
    </source>
</reference>
<accession>A0A1U0FGG0</accession>
<name>A0A1U0FGG0_9MYCO</name>
<feature type="compositionally biased region" description="Polar residues" evidence="1">
    <location>
        <begin position="152"/>
        <end position="162"/>
    </location>
</feature>
<dbReference type="AlphaFoldDB" id="A0A1U0FGG0"/>
<dbReference type="Proteomes" id="UP000190074">
    <property type="component" value="Unassembled WGS sequence"/>
</dbReference>
<feature type="compositionally biased region" description="Low complexity" evidence="1">
    <location>
        <begin position="226"/>
        <end position="236"/>
    </location>
</feature>
<evidence type="ECO:0000313" key="2">
    <source>
        <dbReference type="EMBL" id="SKM09071.1"/>
    </source>
</evidence>
<dbReference type="EMBL" id="FVGW01000004">
    <property type="protein sequence ID" value="SKM09071.1"/>
    <property type="molecule type" value="Genomic_DNA"/>
</dbReference>
<evidence type="ECO:0000256" key="1">
    <source>
        <dbReference type="SAM" id="MobiDB-lite"/>
    </source>
</evidence>
<proteinExistence type="predicted"/>
<organism evidence="2 3">
    <name type="scientific">Mycobacteroides abscessus subsp. massiliense</name>
    <dbReference type="NCBI Taxonomy" id="1962118"/>
    <lineage>
        <taxon>Bacteria</taxon>
        <taxon>Bacillati</taxon>
        <taxon>Actinomycetota</taxon>
        <taxon>Actinomycetes</taxon>
        <taxon>Mycobacteriales</taxon>
        <taxon>Mycobacteriaceae</taxon>
        <taxon>Mycobacteroides</taxon>
        <taxon>Mycobacteroides abscessus</taxon>
    </lineage>
</organism>
<evidence type="ECO:0000313" key="3">
    <source>
        <dbReference type="Proteomes" id="UP000190074"/>
    </source>
</evidence>
<protein>
    <submittedName>
        <fullName evidence="2">Uncharacterized protein</fullName>
    </submittedName>
</protein>